<dbReference type="Pfam" id="PF10572">
    <property type="entry name" value="UPF0556"/>
    <property type="match status" value="1"/>
</dbReference>
<name>A0A152A1N0_TIELA</name>
<keyword evidence="1" id="KW-0732">Signal</keyword>
<dbReference type="InParanoid" id="A0A152A1N0"/>
<evidence type="ECO:0000256" key="1">
    <source>
        <dbReference type="SAM" id="SignalP"/>
    </source>
</evidence>
<evidence type="ECO:0000313" key="3">
    <source>
        <dbReference type="Proteomes" id="UP000076078"/>
    </source>
</evidence>
<dbReference type="FunCoup" id="A0A152A1N0">
    <property type="interactions" value="3"/>
</dbReference>
<feature type="chain" id="PRO_5007593514" evidence="1">
    <location>
        <begin position="21"/>
        <end position="149"/>
    </location>
</feature>
<dbReference type="STRING" id="361077.A0A152A1N0"/>
<feature type="signal peptide" evidence="1">
    <location>
        <begin position="1"/>
        <end position="20"/>
    </location>
</feature>
<comment type="caution">
    <text evidence="2">The sequence shown here is derived from an EMBL/GenBank/DDBJ whole genome shotgun (WGS) entry which is preliminary data.</text>
</comment>
<dbReference type="OMA" id="ETWAINI"/>
<accession>A0A152A1N0</accession>
<dbReference type="AlphaFoldDB" id="A0A152A1N0"/>
<sequence length="149" mass="16735">MKLHLTLLILFLLNLAVTFGSVIEHEFNIKPQGSLETASFPSFSGQYKCIFNYVARGGSNEHWLVTISESNYAVSCNIGRPQPPSYILFQDFSISLVKDDKNLAITSTELWDNNGIVLLDDQYKVENNVIKPTKMWGGNLVVASLDHRL</sequence>
<dbReference type="GO" id="GO:0005615">
    <property type="term" value="C:extracellular space"/>
    <property type="evidence" value="ECO:0007669"/>
    <property type="project" value="TreeGrafter"/>
</dbReference>
<dbReference type="PANTHER" id="PTHR31230">
    <property type="entry name" value="MYELOID-DERIVED GROWTH FACTOR MYDGF"/>
    <property type="match status" value="1"/>
</dbReference>
<reference evidence="2 3" key="1">
    <citation type="submission" date="2015-12" db="EMBL/GenBank/DDBJ databases">
        <title>Dictyostelia acquired genes for synthesis and detection of signals that induce cell-type specialization by lateral gene transfer from prokaryotes.</title>
        <authorList>
            <person name="Gloeckner G."/>
            <person name="Schaap P."/>
        </authorList>
    </citation>
    <scope>NUCLEOTIDE SEQUENCE [LARGE SCALE GENOMIC DNA]</scope>
    <source>
        <strain evidence="2 3">TK</strain>
    </source>
</reference>
<dbReference type="OrthoDB" id="10061830at2759"/>
<gene>
    <name evidence="2" type="ORF">DLAC_03263</name>
</gene>
<dbReference type="Proteomes" id="UP000076078">
    <property type="component" value="Unassembled WGS sequence"/>
</dbReference>
<dbReference type="EMBL" id="LODT01000016">
    <property type="protein sequence ID" value="KYR00114.1"/>
    <property type="molecule type" value="Genomic_DNA"/>
</dbReference>
<keyword evidence="3" id="KW-1185">Reference proteome</keyword>
<proteinExistence type="predicted"/>
<protein>
    <submittedName>
        <fullName evidence="2">Uncharacterized protein</fullName>
    </submittedName>
</protein>
<dbReference type="InterPro" id="IPR018887">
    <property type="entry name" value="MYDGF"/>
</dbReference>
<evidence type="ECO:0000313" key="2">
    <source>
        <dbReference type="EMBL" id="KYR00114.1"/>
    </source>
</evidence>
<organism evidence="2 3">
    <name type="scientific">Tieghemostelium lacteum</name>
    <name type="common">Slime mold</name>
    <name type="synonym">Dictyostelium lacteum</name>
    <dbReference type="NCBI Taxonomy" id="361077"/>
    <lineage>
        <taxon>Eukaryota</taxon>
        <taxon>Amoebozoa</taxon>
        <taxon>Evosea</taxon>
        <taxon>Eumycetozoa</taxon>
        <taxon>Dictyostelia</taxon>
        <taxon>Dictyosteliales</taxon>
        <taxon>Raperosteliaceae</taxon>
        <taxon>Tieghemostelium</taxon>
    </lineage>
</organism>
<dbReference type="PANTHER" id="PTHR31230:SF1">
    <property type="entry name" value="MYELOID-DERIVED GROWTH FACTOR"/>
    <property type="match status" value="1"/>
</dbReference>